<dbReference type="GeneID" id="39603006"/>
<dbReference type="VEuPathDB" id="FungiDB:C8Q69DRAFT_530488"/>
<gene>
    <name evidence="1" type="ORF">C8Q69DRAFT_530488</name>
</gene>
<dbReference type="Proteomes" id="UP000283841">
    <property type="component" value="Unassembled WGS sequence"/>
</dbReference>
<comment type="caution">
    <text evidence="1">The sequence shown here is derived from an EMBL/GenBank/DDBJ whole genome shotgun (WGS) entry which is preliminary data.</text>
</comment>
<accession>A0A443HLV7</accession>
<reference evidence="1 2" key="1">
    <citation type="journal article" date="2018" name="Front. Microbiol.">
        <title>Genomic and genetic insights into a cosmopolitan fungus, Paecilomyces variotii (Eurotiales).</title>
        <authorList>
            <person name="Urquhart A.S."/>
            <person name="Mondo S.J."/>
            <person name="Makela M.R."/>
            <person name="Hane J.K."/>
            <person name="Wiebenga A."/>
            <person name="He G."/>
            <person name="Mihaltcheva S."/>
            <person name="Pangilinan J."/>
            <person name="Lipzen A."/>
            <person name="Barry K."/>
            <person name="de Vries R.P."/>
            <person name="Grigoriev I.V."/>
            <person name="Idnurm A."/>
        </authorList>
    </citation>
    <scope>NUCLEOTIDE SEQUENCE [LARGE SCALE GENOMIC DNA]</scope>
    <source>
        <strain evidence="1 2">CBS 101075</strain>
    </source>
</reference>
<dbReference type="EMBL" id="RCNU01000012">
    <property type="protein sequence ID" value="RWQ92789.1"/>
    <property type="molecule type" value="Genomic_DNA"/>
</dbReference>
<organism evidence="1 2">
    <name type="scientific">Byssochlamys spectabilis</name>
    <name type="common">Paecilomyces variotii</name>
    <dbReference type="NCBI Taxonomy" id="264951"/>
    <lineage>
        <taxon>Eukaryota</taxon>
        <taxon>Fungi</taxon>
        <taxon>Dikarya</taxon>
        <taxon>Ascomycota</taxon>
        <taxon>Pezizomycotina</taxon>
        <taxon>Eurotiomycetes</taxon>
        <taxon>Eurotiomycetidae</taxon>
        <taxon>Eurotiales</taxon>
        <taxon>Thermoascaceae</taxon>
        <taxon>Paecilomyces</taxon>
    </lineage>
</organism>
<proteinExistence type="predicted"/>
<evidence type="ECO:0000313" key="1">
    <source>
        <dbReference type="EMBL" id="RWQ92789.1"/>
    </source>
</evidence>
<evidence type="ECO:0000313" key="2">
    <source>
        <dbReference type="Proteomes" id="UP000283841"/>
    </source>
</evidence>
<dbReference type="RefSeq" id="XP_028482434.1">
    <property type="nucleotide sequence ID" value="XM_028633729.1"/>
</dbReference>
<sequence length="173" mass="19796">MRLTTAGTNLSTTFRHRIPFEIPQLKIRGKLMGLASVVRFDTTAHSVSVPLAMLSLIKKPGRIGLARYEVPHAIFQAVMAYSEDASLDQYDGFVICLDDMDMYLSRVKVSSAYLRSLYRRQAVTEDLPFYRSKKFNILDPDGRRGLLKLLMGLYRYLEESPQSRIKQNHIGYS</sequence>
<keyword evidence="2" id="KW-1185">Reference proteome</keyword>
<protein>
    <submittedName>
        <fullName evidence="1">Uncharacterized protein</fullName>
    </submittedName>
</protein>
<name>A0A443HLV7_BYSSP</name>
<dbReference type="AlphaFoldDB" id="A0A443HLV7"/>